<sequence>MLEYKMITRLSTLLILFVLFFSNVLFADTVKNNKTNEVIENVKTSENEQGVIVEYGTKRGFKKETVTIEKKETTWPKKEESKEETPRDRYLALGSMSLLLILFLALP</sequence>
<protein>
    <submittedName>
        <fullName evidence="3">Uncharacterized protein</fullName>
    </submittedName>
</protein>
<reference evidence="3 4" key="1">
    <citation type="journal article" date="2015" name="Genome Announc.">
        <title>Draft Genome Sequences of Leptospira santarosai Strains U160, U164, and U233, Isolated from Asymptomatic Cattle.</title>
        <authorList>
            <person name="Kremer F.S."/>
            <person name="Eslabao M.R."/>
            <person name="Provisor M."/>
            <person name="Woloski R.D."/>
            <person name="Ramires O.V."/>
            <person name="Moreno L.Z."/>
            <person name="Moreno A.M."/>
            <person name="Hamond C."/>
            <person name="Lilenbaum W."/>
            <person name="Dellagostin O.A."/>
        </authorList>
    </citation>
    <scope>NUCLEOTIDE SEQUENCE [LARGE SCALE GENOMIC DNA]</scope>
    <source>
        <strain evidence="3 4">U160</strain>
    </source>
</reference>
<organism evidence="3 4">
    <name type="scientific">Leptospira santarosai</name>
    <dbReference type="NCBI Taxonomy" id="28183"/>
    <lineage>
        <taxon>Bacteria</taxon>
        <taxon>Pseudomonadati</taxon>
        <taxon>Spirochaetota</taxon>
        <taxon>Spirochaetia</taxon>
        <taxon>Leptospirales</taxon>
        <taxon>Leptospiraceae</taxon>
        <taxon>Leptospira</taxon>
    </lineage>
</organism>
<evidence type="ECO:0000313" key="3">
    <source>
        <dbReference type="EMBL" id="AVQ10568.1"/>
    </source>
</evidence>
<dbReference type="EMBL" id="CP027843">
    <property type="protein sequence ID" value="AVQ10568.1"/>
    <property type="molecule type" value="Genomic_DNA"/>
</dbReference>
<proteinExistence type="predicted"/>
<evidence type="ECO:0000313" key="4">
    <source>
        <dbReference type="Proteomes" id="UP000033961"/>
    </source>
</evidence>
<dbReference type="Proteomes" id="UP000033961">
    <property type="component" value="Chromosome I"/>
</dbReference>
<keyword evidence="1" id="KW-0472">Membrane</keyword>
<keyword evidence="1" id="KW-1133">Transmembrane helix</keyword>
<evidence type="ECO:0000256" key="2">
    <source>
        <dbReference type="SAM" id="SignalP"/>
    </source>
</evidence>
<accession>A0A2P1QNW5</accession>
<dbReference type="AlphaFoldDB" id="A0A2P1QNW5"/>
<gene>
    <name evidence="3" type="ORF">XB16_0218</name>
</gene>
<feature type="transmembrane region" description="Helical" evidence="1">
    <location>
        <begin position="90"/>
        <end position="106"/>
    </location>
</feature>
<keyword evidence="1" id="KW-0812">Transmembrane</keyword>
<keyword evidence="2" id="KW-0732">Signal</keyword>
<name>A0A2P1QNW5_9LEPT</name>
<feature type="signal peptide" evidence="2">
    <location>
        <begin position="1"/>
        <end position="27"/>
    </location>
</feature>
<evidence type="ECO:0000256" key="1">
    <source>
        <dbReference type="SAM" id="Phobius"/>
    </source>
</evidence>
<feature type="chain" id="PRO_5015161733" evidence="2">
    <location>
        <begin position="28"/>
        <end position="107"/>
    </location>
</feature>